<dbReference type="CDD" id="cd16913">
    <property type="entry name" value="YkuD_like"/>
    <property type="match status" value="1"/>
</dbReference>
<evidence type="ECO:0000256" key="2">
    <source>
        <dbReference type="ARBA" id="ARBA00005992"/>
    </source>
</evidence>
<dbReference type="SUPFAM" id="SSF141523">
    <property type="entry name" value="L,D-transpeptidase catalytic domain-like"/>
    <property type="match status" value="1"/>
</dbReference>
<dbReference type="InterPro" id="IPR005490">
    <property type="entry name" value="LD_TPept_cat_dom"/>
</dbReference>
<dbReference type="KEGG" id="bba:Bd3741"/>
<evidence type="ECO:0000256" key="4">
    <source>
        <dbReference type="ARBA" id="ARBA00022960"/>
    </source>
</evidence>
<reference evidence="9 10" key="1">
    <citation type="journal article" date="2004" name="Science">
        <title>A predator unmasked: life cycle of Bdellovibrio bacteriovorus from a genomic perspective.</title>
        <authorList>
            <person name="Rendulic S."/>
            <person name="Jagtap P."/>
            <person name="Rosinus A."/>
            <person name="Eppinger M."/>
            <person name="Baar C."/>
            <person name="Lanz C."/>
            <person name="Keller H."/>
            <person name="Lambert C."/>
            <person name="Evans K.J."/>
            <person name="Goesmann A."/>
            <person name="Meyer F."/>
            <person name="Sockett R.E."/>
            <person name="Schuster S.C."/>
        </authorList>
    </citation>
    <scope>NUCLEOTIDE SEQUENCE [LARGE SCALE GENOMIC DNA]</scope>
    <source>
        <strain evidence="10">ATCC 15356 / DSM 50701 / NCIMB 9529 / HD100</strain>
    </source>
</reference>
<dbReference type="GO" id="GO:0008360">
    <property type="term" value="P:regulation of cell shape"/>
    <property type="evidence" value="ECO:0007669"/>
    <property type="project" value="UniProtKB-UniRule"/>
</dbReference>
<name>Q6MH22_BDEBA</name>
<dbReference type="Gene3D" id="2.40.440.10">
    <property type="entry name" value="L,D-transpeptidase catalytic domain-like"/>
    <property type="match status" value="1"/>
</dbReference>
<comment type="pathway">
    <text evidence="1 7">Cell wall biogenesis; peptidoglycan biosynthesis.</text>
</comment>
<evidence type="ECO:0000256" key="7">
    <source>
        <dbReference type="PROSITE-ProRule" id="PRU01373"/>
    </source>
</evidence>
<protein>
    <recommendedName>
        <fullName evidence="8">L,D-TPase catalytic domain-containing protein</fullName>
    </recommendedName>
</protein>
<dbReference type="GO" id="GO:0004180">
    <property type="term" value="F:carboxypeptidase activity"/>
    <property type="evidence" value="ECO:0007669"/>
    <property type="project" value="UniProtKB-ARBA"/>
</dbReference>
<comment type="similarity">
    <text evidence="2">Belongs to the YkuD family.</text>
</comment>
<evidence type="ECO:0000259" key="8">
    <source>
        <dbReference type="PROSITE" id="PS52029"/>
    </source>
</evidence>
<keyword evidence="10" id="KW-1185">Reference proteome</keyword>
<evidence type="ECO:0000256" key="3">
    <source>
        <dbReference type="ARBA" id="ARBA00022679"/>
    </source>
</evidence>
<keyword evidence="4 7" id="KW-0133">Cell shape</keyword>
<keyword evidence="5 7" id="KW-0573">Peptidoglycan synthesis</keyword>
<dbReference type="AlphaFoldDB" id="Q6MH22"/>
<proteinExistence type="inferred from homology"/>
<evidence type="ECO:0000256" key="6">
    <source>
        <dbReference type="ARBA" id="ARBA00023316"/>
    </source>
</evidence>
<evidence type="ECO:0000313" key="10">
    <source>
        <dbReference type="Proteomes" id="UP000008080"/>
    </source>
</evidence>
<dbReference type="Pfam" id="PF03734">
    <property type="entry name" value="YkuD"/>
    <property type="match status" value="1"/>
</dbReference>
<dbReference type="InterPro" id="IPR038063">
    <property type="entry name" value="Transpep_catalytic_dom"/>
</dbReference>
<dbReference type="EMBL" id="BX842656">
    <property type="protein sequence ID" value="CAE81105.1"/>
    <property type="molecule type" value="Genomic_DNA"/>
</dbReference>
<feature type="active site" description="Nucleophile" evidence="7">
    <location>
        <position position="208"/>
    </location>
</feature>
<accession>Q6MH22</accession>
<keyword evidence="6 7" id="KW-0961">Cell wall biogenesis/degradation</keyword>
<dbReference type="PROSITE" id="PS52029">
    <property type="entry name" value="LD_TPASE"/>
    <property type="match status" value="1"/>
</dbReference>
<dbReference type="HOGENOM" id="CLU_1118442_0_0_7"/>
<evidence type="ECO:0000256" key="5">
    <source>
        <dbReference type="ARBA" id="ARBA00022984"/>
    </source>
</evidence>
<dbReference type="GO" id="GO:0016740">
    <property type="term" value="F:transferase activity"/>
    <property type="evidence" value="ECO:0007669"/>
    <property type="project" value="UniProtKB-KW"/>
</dbReference>
<feature type="domain" description="L,D-TPase catalytic" evidence="8">
    <location>
        <begin position="87"/>
        <end position="234"/>
    </location>
</feature>
<dbReference type="eggNOG" id="COG1376">
    <property type="taxonomic scope" value="Bacteria"/>
</dbReference>
<organism evidence="9 10">
    <name type="scientific">Bdellovibrio bacteriovorus (strain ATCC 15356 / DSM 50701 / NCIMB 9529 / HD100)</name>
    <dbReference type="NCBI Taxonomy" id="264462"/>
    <lineage>
        <taxon>Bacteria</taxon>
        <taxon>Pseudomonadati</taxon>
        <taxon>Bdellovibrionota</taxon>
        <taxon>Bdellovibrionia</taxon>
        <taxon>Bdellovibrionales</taxon>
        <taxon>Pseudobdellovibrionaceae</taxon>
        <taxon>Bdellovibrio</taxon>
    </lineage>
</organism>
<dbReference type="GO" id="GO:0009252">
    <property type="term" value="P:peptidoglycan biosynthetic process"/>
    <property type="evidence" value="ECO:0007669"/>
    <property type="project" value="UniProtKB-UniPathway"/>
</dbReference>
<dbReference type="GO" id="GO:0071555">
    <property type="term" value="P:cell wall organization"/>
    <property type="evidence" value="ECO:0007669"/>
    <property type="project" value="UniProtKB-UniRule"/>
</dbReference>
<evidence type="ECO:0000256" key="1">
    <source>
        <dbReference type="ARBA" id="ARBA00004752"/>
    </source>
</evidence>
<dbReference type="STRING" id="264462.Bd3741"/>
<evidence type="ECO:0000313" key="9">
    <source>
        <dbReference type="EMBL" id="CAE81105.1"/>
    </source>
</evidence>
<dbReference type="UniPathway" id="UPA00219"/>
<feature type="active site" description="Proton donor/acceptor" evidence="7">
    <location>
        <position position="183"/>
    </location>
</feature>
<dbReference type="Proteomes" id="UP000008080">
    <property type="component" value="Chromosome"/>
</dbReference>
<keyword evidence="3" id="KW-0808">Transferase</keyword>
<sequence length="264" mass="29991">MKRRILSVGRNYFLRGVIMNRLLTVFGVLLVATLASFNVFAQSRSELERRMMVEDSYEAPRGRLFNEQAYLRGETYLNQYTNVIVINKAASGSQAQTLRLYTNRQLMLSTYVSTGREDLEYISAVRGVVNKIFKGATSSHWRHTTRGFYTIKRVHGYNYRSGESKFHMPFAMFFNETRGLAVHQVPPDLSGGEAAGEAMLGKRASSGCVRVHKNQIQTIHRAVTAADRGIVPVLDTRTGQPKYDQNGKVRYEKGYKTIVIVEEY</sequence>
<gene>
    <name evidence="9" type="ordered locus">Bd3741</name>
</gene>